<reference evidence="1 2" key="1">
    <citation type="submission" date="2024-08" db="EMBL/GenBank/DDBJ databases">
        <title>Two novel Cytobacillus novel species.</title>
        <authorList>
            <person name="Liu G."/>
        </authorList>
    </citation>
    <scope>NUCLEOTIDE SEQUENCE [LARGE SCALE GENOMIC DNA]</scope>
    <source>
        <strain evidence="1 2">FJAT-53684</strain>
    </source>
</reference>
<sequence length="119" mass="14052">MKNLMDKMKHKAKVTLNQTRARVKERIYSFTGTSSATVKEIADFIKNHPDKKVTKKDLLGFTFTFYEMDLEGVHYYLEMKNTKVLQVDVHTPLEQMVSYRSYRDHYSLNTPIKFPELVN</sequence>
<name>A0ABW6JVN6_9BACI</name>
<gene>
    <name evidence="1" type="ORF">ACFYKT_00570</name>
</gene>
<comment type="caution">
    <text evidence="1">The sequence shown here is derived from an EMBL/GenBank/DDBJ whole genome shotgun (WGS) entry which is preliminary data.</text>
</comment>
<dbReference type="EMBL" id="JBIACJ010000001">
    <property type="protein sequence ID" value="MFE8694845.1"/>
    <property type="molecule type" value="Genomic_DNA"/>
</dbReference>
<accession>A0ABW6JVN6</accession>
<evidence type="ECO:0000313" key="1">
    <source>
        <dbReference type="EMBL" id="MFE8694845.1"/>
    </source>
</evidence>
<evidence type="ECO:0000313" key="2">
    <source>
        <dbReference type="Proteomes" id="UP001601058"/>
    </source>
</evidence>
<dbReference type="RefSeq" id="WP_389213918.1">
    <property type="nucleotide sequence ID" value="NZ_JBIACJ010000001.1"/>
</dbReference>
<dbReference type="Proteomes" id="UP001601058">
    <property type="component" value="Unassembled WGS sequence"/>
</dbReference>
<proteinExistence type="predicted"/>
<organism evidence="1 2">
    <name type="scientific">Cytobacillus mangrovibacter</name>
    <dbReference type="NCBI Taxonomy" id="3299024"/>
    <lineage>
        <taxon>Bacteria</taxon>
        <taxon>Bacillati</taxon>
        <taxon>Bacillota</taxon>
        <taxon>Bacilli</taxon>
        <taxon>Bacillales</taxon>
        <taxon>Bacillaceae</taxon>
        <taxon>Cytobacillus</taxon>
    </lineage>
</organism>
<protein>
    <submittedName>
        <fullName evidence="1">Uncharacterized protein</fullName>
    </submittedName>
</protein>
<keyword evidence="2" id="KW-1185">Reference proteome</keyword>